<accession>I7M1I9</accession>
<dbReference type="EMBL" id="GG662693">
    <property type="protein sequence ID" value="EAR96429.2"/>
    <property type="molecule type" value="Genomic_DNA"/>
</dbReference>
<sequence length="106" mass="12195">MEKSICFCPDKLSVYGESDHKIVPALTEEEVLINSWLDEKGVTMADPLDLIYGYFEKKKSQIRQNVDKKKPSNLWERRKEKTKTFQSPILSKSSQSSDDGSNGFFE</sequence>
<evidence type="ECO:0000313" key="3">
    <source>
        <dbReference type="Proteomes" id="UP000009168"/>
    </source>
</evidence>
<dbReference type="Proteomes" id="UP000009168">
    <property type="component" value="Unassembled WGS sequence"/>
</dbReference>
<feature type="compositionally biased region" description="Low complexity" evidence="1">
    <location>
        <begin position="87"/>
        <end position="106"/>
    </location>
</feature>
<gene>
    <name evidence="2" type="ORF">TTHERM_00190970</name>
</gene>
<protein>
    <submittedName>
        <fullName evidence="2">Uncharacterized protein</fullName>
    </submittedName>
</protein>
<dbReference type="RefSeq" id="XP_001016674.2">
    <property type="nucleotide sequence ID" value="XM_001016674.2"/>
</dbReference>
<dbReference type="InParanoid" id="I7M1I9"/>
<feature type="region of interest" description="Disordered" evidence="1">
    <location>
        <begin position="65"/>
        <end position="106"/>
    </location>
</feature>
<dbReference type="KEGG" id="tet:TTHERM_00190970"/>
<proteinExistence type="predicted"/>
<name>I7M1I9_TETTS</name>
<reference evidence="3" key="1">
    <citation type="journal article" date="2006" name="PLoS Biol.">
        <title>Macronuclear genome sequence of the ciliate Tetrahymena thermophila, a model eukaryote.</title>
        <authorList>
            <person name="Eisen J.A."/>
            <person name="Coyne R.S."/>
            <person name="Wu M."/>
            <person name="Wu D."/>
            <person name="Thiagarajan M."/>
            <person name="Wortman J.R."/>
            <person name="Badger J.H."/>
            <person name="Ren Q."/>
            <person name="Amedeo P."/>
            <person name="Jones K.M."/>
            <person name="Tallon L.J."/>
            <person name="Delcher A.L."/>
            <person name="Salzberg S.L."/>
            <person name="Silva J.C."/>
            <person name="Haas B.J."/>
            <person name="Majoros W.H."/>
            <person name="Farzad M."/>
            <person name="Carlton J.M."/>
            <person name="Smith R.K. Jr."/>
            <person name="Garg J."/>
            <person name="Pearlman R.E."/>
            <person name="Karrer K.M."/>
            <person name="Sun L."/>
            <person name="Manning G."/>
            <person name="Elde N.C."/>
            <person name="Turkewitz A.P."/>
            <person name="Asai D.J."/>
            <person name="Wilkes D.E."/>
            <person name="Wang Y."/>
            <person name="Cai H."/>
            <person name="Collins K."/>
            <person name="Stewart B.A."/>
            <person name="Lee S.R."/>
            <person name="Wilamowska K."/>
            <person name="Weinberg Z."/>
            <person name="Ruzzo W.L."/>
            <person name="Wloga D."/>
            <person name="Gaertig J."/>
            <person name="Frankel J."/>
            <person name="Tsao C.-C."/>
            <person name="Gorovsky M.A."/>
            <person name="Keeling P.J."/>
            <person name="Waller R.F."/>
            <person name="Patron N.J."/>
            <person name="Cherry J.M."/>
            <person name="Stover N.A."/>
            <person name="Krieger C.J."/>
            <person name="del Toro C."/>
            <person name="Ryder H.F."/>
            <person name="Williamson S.C."/>
            <person name="Barbeau R.A."/>
            <person name="Hamilton E.P."/>
            <person name="Orias E."/>
        </authorList>
    </citation>
    <scope>NUCLEOTIDE SEQUENCE [LARGE SCALE GENOMIC DNA]</scope>
    <source>
        <strain evidence="3">SB210</strain>
    </source>
</reference>
<evidence type="ECO:0000313" key="2">
    <source>
        <dbReference type="EMBL" id="EAR96429.2"/>
    </source>
</evidence>
<evidence type="ECO:0000256" key="1">
    <source>
        <dbReference type="SAM" id="MobiDB-lite"/>
    </source>
</evidence>
<dbReference type="AlphaFoldDB" id="I7M1I9"/>
<keyword evidence="3" id="KW-1185">Reference proteome</keyword>
<feature type="compositionally biased region" description="Basic and acidic residues" evidence="1">
    <location>
        <begin position="65"/>
        <end position="83"/>
    </location>
</feature>
<dbReference type="GeneID" id="7833655"/>
<organism evidence="2 3">
    <name type="scientific">Tetrahymena thermophila (strain SB210)</name>
    <dbReference type="NCBI Taxonomy" id="312017"/>
    <lineage>
        <taxon>Eukaryota</taxon>
        <taxon>Sar</taxon>
        <taxon>Alveolata</taxon>
        <taxon>Ciliophora</taxon>
        <taxon>Intramacronucleata</taxon>
        <taxon>Oligohymenophorea</taxon>
        <taxon>Hymenostomatida</taxon>
        <taxon>Tetrahymenina</taxon>
        <taxon>Tetrahymenidae</taxon>
        <taxon>Tetrahymena</taxon>
    </lineage>
</organism>